<dbReference type="PANTHER" id="PTHR44329:SF289">
    <property type="entry name" value="SERINE_THREONINE-PROTEIN KINASE VIK"/>
    <property type="match status" value="1"/>
</dbReference>
<proteinExistence type="predicted"/>
<reference evidence="3" key="1">
    <citation type="journal article" date="2020" name="bioRxiv">
        <title>Comparative genomics of Chlamydomonas.</title>
        <authorList>
            <person name="Craig R.J."/>
            <person name="Hasan A.R."/>
            <person name="Ness R.W."/>
            <person name="Keightley P.D."/>
        </authorList>
    </citation>
    <scope>NUCLEOTIDE SEQUENCE</scope>
    <source>
        <strain evidence="3">CCAP 11/70</strain>
    </source>
</reference>
<accession>A0A835XPV4</accession>
<dbReference type="Proteomes" id="UP000612055">
    <property type="component" value="Unassembled WGS sequence"/>
</dbReference>
<dbReference type="InterPro" id="IPR001245">
    <property type="entry name" value="Ser-Thr/Tyr_kinase_cat_dom"/>
</dbReference>
<dbReference type="SMART" id="SM00220">
    <property type="entry name" value="S_TKc"/>
    <property type="match status" value="1"/>
</dbReference>
<dbReference type="EMBL" id="JAEHOE010000117">
    <property type="protein sequence ID" value="KAG2486096.1"/>
    <property type="molecule type" value="Genomic_DNA"/>
</dbReference>
<dbReference type="PANTHER" id="PTHR44329">
    <property type="entry name" value="SERINE/THREONINE-PROTEIN KINASE TNNI3K-RELATED"/>
    <property type="match status" value="1"/>
</dbReference>
<organism evidence="3 4">
    <name type="scientific">Edaphochlamys debaryana</name>
    <dbReference type="NCBI Taxonomy" id="47281"/>
    <lineage>
        <taxon>Eukaryota</taxon>
        <taxon>Viridiplantae</taxon>
        <taxon>Chlorophyta</taxon>
        <taxon>core chlorophytes</taxon>
        <taxon>Chlorophyceae</taxon>
        <taxon>CS clade</taxon>
        <taxon>Chlamydomonadales</taxon>
        <taxon>Chlamydomonadales incertae sedis</taxon>
        <taxon>Edaphochlamys</taxon>
    </lineage>
</organism>
<dbReference type="InterPro" id="IPR051681">
    <property type="entry name" value="Ser/Thr_Kinases-Pseudokinases"/>
</dbReference>
<dbReference type="GO" id="GO:0005524">
    <property type="term" value="F:ATP binding"/>
    <property type="evidence" value="ECO:0007669"/>
    <property type="project" value="InterPro"/>
</dbReference>
<dbReference type="AlphaFoldDB" id="A0A835XPV4"/>
<feature type="domain" description="Protein kinase" evidence="2">
    <location>
        <begin position="21"/>
        <end position="426"/>
    </location>
</feature>
<dbReference type="GO" id="GO:0004674">
    <property type="term" value="F:protein serine/threonine kinase activity"/>
    <property type="evidence" value="ECO:0007669"/>
    <property type="project" value="TreeGrafter"/>
</dbReference>
<sequence length="451" mass="47498">MGFATLRDMGGSETVIRPGDLRAVRKLGEGAFATVEAAVYSPGPGPGPSTASASATTSLSGAAPASAPAPPLTPPPAAAGSGRRRSVEGPGFLGMGAGAAECGGGVPPARLVAVKRLKPEVVNHQHDLESFLSEVALLKKLSHKRVVDFIGVGSADVSSGEARRRTLFLVQEFMDGGTLKKMVSRQMLSVGRPVYSSADAFRWALHIAEGLEYLHSARPVVIHRDLKLENILLKGTDPATSEAKIADFGLVALVRPRPRNPAQALAATERPPPPAASLRSRQWAAIGRDAPPTVQEAWAQSFAQAQRPGAASGLAAPQHLSGRTGSYMYMAPEMYLEEDYNEKVDVFSFGVILFEVLSRYQMLCAISVAGTEEEVEGYAARVAQGYRPPLPASWPEAVLELVGQCWAQEPDARPGMGEVRSRLAALAAEGLPQAMDAAREAASGGCQCVVC</sequence>
<protein>
    <recommendedName>
        <fullName evidence="2">Protein kinase domain-containing protein</fullName>
    </recommendedName>
</protein>
<evidence type="ECO:0000313" key="3">
    <source>
        <dbReference type="EMBL" id="KAG2486096.1"/>
    </source>
</evidence>
<keyword evidence="4" id="KW-1185">Reference proteome</keyword>
<dbReference type="PROSITE" id="PS50011">
    <property type="entry name" value="PROTEIN_KINASE_DOM"/>
    <property type="match status" value="1"/>
</dbReference>
<dbReference type="OrthoDB" id="508192at2759"/>
<comment type="caution">
    <text evidence="3">The sequence shown here is derived from an EMBL/GenBank/DDBJ whole genome shotgun (WGS) entry which is preliminary data.</text>
</comment>
<dbReference type="Gene3D" id="1.10.510.10">
    <property type="entry name" value="Transferase(Phosphotransferase) domain 1"/>
    <property type="match status" value="2"/>
</dbReference>
<dbReference type="InterPro" id="IPR000719">
    <property type="entry name" value="Prot_kinase_dom"/>
</dbReference>
<name>A0A835XPV4_9CHLO</name>
<feature type="compositionally biased region" description="Low complexity" evidence="1">
    <location>
        <begin position="48"/>
        <end position="66"/>
    </location>
</feature>
<dbReference type="PROSITE" id="PS00108">
    <property type="entry name" value="PROTEIN_KINASE_ST"/>
    <property type="match status" value="1"/>
</dbReference>
<evidence type="ECO:0000313" key="4">
    <source>
        <dbReference type="Proteomes" id="UP000612055"/>
    </source>
</evidence>
<gene>
    <name evidence="3" type="ORF">HYH03_015191</name>
</gene>
<dbReference type="Pfam" id="PF07714">
    <property type="entry name" value="PK_Tyr_Ser-Thr"/>
    <property type="match status" value="1"/>
</dbReference>
<evidence type="ECO:0000256" key="1">
    <source>
        <dbReference type="SAM" id="MobiDB-lite"/>
    </source>
</evidence>
<feature type="region of interest" description="Disordered" evidence="1">
    <location>
        <begin position="42"/>
        <end position="90"/>
    </location>
</feature>
<dbReference type="Pfam" id="PF00069">
    <property type="entry name" value="Pkinase"/>
    <property type="match status" value="1"/>
</dbReference>
<dbReference type="SUPFAM" id="SSF56112">
    <property type="entry name" value="Protein kinase-like (PK-like)"/>
    <property type="match status" value="1"/>
</dbReference>
<feature type="compositionally biased region" description="Pro residues" evidence="1">
    <location>
        <begin position="67"/>
        <end position="77"/>
    </location>
</feature>
<dbReference type="InterPro" id="IPR011009">
    <property type="entry name" value="Kinase-like_dom_sf"/>
</dbReference>
<evidence type="ECO:0000259" key="2">
    <source>
        <dbReference type="PROSITE" id="PS50011"/>
    </source>
</evidence>
<dbReference type="InterPro" id="IPR008271">
    <property type="entry name" value="Ser/Thr_kinase_AS"/>
</dbReference>